<dbReference type="AlphaFoldDB" id="A0AAV2L110"/>
<sequence length="295" mass="30976">MSCFIVKDHPGPPPPPCALSPLIPLTVQRCADVPFSRTRTPDPGGFVCICPASRALSPAVCTDARPTNNMEIEKEVKKMTLGHEFGAGASCLKCKDKCEGFELHFWRKICRNCKCGLTEHDVLMNSEENTKVGKLFEDTKYTGLMAKLKREGIPGYQSNMCLTVNMPVSSMAQMVSPGLSSSALVPPHSGSSSGYSSISSSTGSIPGTVAGTGPGAGSLGLGSGLVLVLQELVLVLQGLVLVLQGLVLVLQGLVLVLQELVLVLQGLVLVLQGLVLVLQGLVLVLQGLVLQGGSR</sequence>
<evidence type="ECO:0000313" key="2">
    <source>
        <dbReference type="EMBL" id="CAL1594730.1"/>
    </source>
</evidence>
<accession>A0AAV2L110</accession>
<reference evidence="2 3" key="1">
    <citation type="submission" date="2024-04" db="EMBL/GenBank/DDBJ databases">
        <authorList>
            <person name="Waldvogel A.-M."/>
            <person name="Schoenle A."/>
        </authorList>
    </citation>
    <scope>NUCLEOTIDE SEQUENCE [LARGE SCALE GENOMIC DNA]</scope>
</reference>
<keyword evidence="3" id="KW-1185">Reference proteome</keyword>
<name>A0AAV2L110_KNICA</name>
<evidence type="ECO:0000256" key="1">
    <source>
        <dbReference type="SAM" id="Phobius"/>
    </source>
</evidence>
<organism evidence="2 3">
    <name type="scientific">Knipowitschia caucasica</name>
    <name type="common">Caucasian dwarf goby</name>
    <name type="synonym">Pomatoschistus caucasicus</name>
    <dbReference type="NCBI Taxonomy" id="637954"/>
    <lineage>
        <taxon>Eukaryota</taxon>
        <taxon>Metazoa</taxon>
        <taxon>Chordata</taxon>
        <taxon>Craniata</taxon>
        <taxon>Vertebrata</taxon>
        <taxon>Euteleostomi</taxon>
        <taxon>Actinopterygii</taxon>
        <taxon>Neopterygii</taxon>
        <taxon>Teleostei</taxon>
        <taxon>Neoteleostei</taxon>
        <taxon>Acanthomorphata</taxon>
        <taxon>Gobiaria</taxon>
        <taxon>Gobiiformes</taxon>
        <taxon>Gobioidei</taxon>
        <taxon>Gobiidae</taxon>
        <taxon>Gobiinae</taxon>
        <taxon>Knipowitschia</taxon>
    </lineage>
</organism>
<protein>
    <submittedName>
        <fullName evidence="2">Uncharacterized protein</fullName>
    </submittedName>
</protein>
<gene>
    <name evidence="2" type="ORF">KC01_LOCUS23668</name>
</gene>
<feature type="transmembrane region" description="Helical" evidence="1">
    <location>
        <begin position="232"/>
        <end position="257"/>
    </location>
</feature>
<dbReference type="PANTHER" id="PTHR24211:SF1">
    <property type="entry name" value="TESTIN"/>
    <property type="match status" value="1"/>
</dbReference>
<dbReference type="PANTHER" id="PTHR24211">
    <property type="entry name" value="LIM DOMAIN-CONTAINING PROTEIN"/>
    <property type="match status" value="1"/>
</dbReference>
<keyword evidence="1" id="KW-1133">Transmembrane helix</keyword>
<keyword evidence="1" id="KW-0472">Membrane</keyword>
<keyword evidence="1" id="KW-0812">Transmembrane</keyword>
<feature type="transmembrane region" description="Helical" evidence="1">
    <location>
        <begin position="263"/>
        <end position="290"/>
    </location>
</feature>
<proteinExistence type="predicted"/>
<dbReference type="EMBL" id="OZ035842">
    <property type="protein sequence ID" value="CAL1594730.1"/>
    <property type="molecule type" value="Genomic_DNA"/>
</dbReference>
<dbReference type="Proteomes" id="UP001497482">
    <property type="component" value="Chromosome 20"/>
</dbReference>
<dbReference type="InterPro" id="IPR047120">
    <property type="entry name" value="Pk/Esn/Tes"/>
</dbReference>
<evidence type="ECO:0000313" key="3">
    <source>
        <dbReference type="Proteomes" id="UP001497482"/>
    </source>
</evidence>